<feature type="compositionally biased region" description="Polar residues" evidence="9">
    <location>
        <begin position="195"/>
        <end position="207"/>
    </location>
</feature>
<evidence type="ECO:0000313" key="15">
    <source>
        <dbReference type="Proteomes" id="UP000616769"/>
    </source>
</evidence>
<keyword evidence="5" id="KW-0833">Ubl conjugation pathway</keyword>
<keyword evidence="4" id="KW-0479">Metal-binding</keyword>
<evidence type="ECO:0000256" key="7">
    <source>
        <dbReference type="ARBA" id="ARBA00022833"/>
    </source>
</evidence>
<dbReference type="Gene3D" id="1.20.58.80">
    <property type="entry name" value="Phosphotransferase system, lactose/cellobiose-type IIA subunit"/>
    <property type="match status" value="1"/>
</dbReference>
<sequence>MASQSQQSFSSEVQLILDDLCPPKLVLNPIDRFKQLGQRTKSVDIEDTIPIRYYYRSSKQLLRMANTYLDEMNLERAYLLYMRYITLFLEKLPHHPEYKTLDAAEKKATTVKKMLDLVEEIKAKIIKQYQIEFDDYLAKKKTYDEKLDQANKLLADQREKDRADKKNRLQEDYLINLQRQIDQKKRELEERNDSTSKIPSDASNNEITEQKLSELPSPEKTVAVEKKTKPPIIDRSTKPSISIMDDTDQDDIRKLLIPFKKTSDLFKEISQTNTEKNIETCGILCGVLKKDHLKVSHIVVPKQSGTSDSCRSTNEEDVSNVLEKHNLITLGWIHTHPTQRSFLSSIDLHTHALYQKMLSESIAIVIAPSYDETSIFSMTEIGLDYILKCPESGFHPHTNEQSLYDQASHCVIDESLPIEIIDLR</sequence>
<evidence type="ECO:0000256" key="4">
    <source>
        <dbReference type="ARBA" id="ARBA00022723"/>
    </source>
</evidence>
<dbReference type="PANTHER" id="PTHR12947:SF13">
    <property type="entry name" value="FI19924P1"/>
    <property type="match status" value="1"/>
</dbReference>
<dbReference type="GO" id="GO:0140492">
    <property type="term" value="F:metal-dependent deubiquitinase activity"/>
    <property type="evidence" value="ECO:0007669"/>
    <property type="project" value="InterPro"/>
</dbReference>
<dbReference type="PROSITE" id="PS50249">
    <property type="entry name" value="MPN"/>
    <property type="match status" value="1"/>
</dbReference>
<dbReference type="GO" id="GO:0006508">
    <property type="term" value="P:proteolysis"/>
    <property type="evidence" value="ECO:0007669"/>
    <property type="project" value="UniProtKB-KW"/>
</dbReference>
<keyword evidence="6" id="KW-0378">Hydrolase</keyword>
<dbReference type="Pfam" id="PF08969">
    <property type="entry name" value="USP8_dimer"/>
    <property type="match status" value="1"/>
</dbReference>
<dbReference type="EMBL" id="WVUK01000065">
    <property type="protein sequence ID" value="KAF7488738.1"/>
    <property type="molecule type" value="Genomic_DNA"/>
</dbReference>
<comment type="cofactor">
    <cofactor evidence="1">
        <name>Zn(2+)</name>
        <dbReference type="ChEBI" id="CHEBI:29105"/>
    </cofactor>
</comment>
<dbReference type="VEuPathDB" id="VectorBase:SSCA007073"/>
<dbReference type="Gene3D" id="3.40.140.10">
    <property type="entry name" value="Cytidine Deaminase, domain 2"/>
    <property type="match status" value="1"/>
</dbReference>
<dbReference type="InterPro" id="IPR044098">
    <property type="entry name" value="STAMBP/STALP-like_MPN"/>
</dbReference>
<dbReference type="OMA" id="MKFMTLF"/>
<dbReference type="InterPro" id="IPR000555">
    <property type="entry name" value="JAMM/MPN+_dom"/>
</dbReference>
<reference evidence="12 15" key="1">
    <citation type="journal article" date="2015" name="Parasit. Vectors">
        <title>Draft genome of the scabies mite.</title>
        <authorList>
            <person name="Rider S.D.Jr."/>
            <person name="Morgan M.S."/>
            <person name="Arlian L.G."/>
        </authorList>
    </citation>
    <scope>NUCLEOTIDE SEQUENCE [LARGE SCALE GENOMIC DNA]</scope>
    <source>
        <strain evidence="12">Arlian Lab</strain>
    </source>
</reference>
<evidence type="ECO:0000256" key="5">
    <source>
        <dbReference type="ARBA" id="ARBA00022786"/>
    </source>
</evidence>
<feature type="domain" description="MPN" evidence="10">
    <location>
        <begin position="255"/>
        <end position="384"/>
    </location>
</feature>
<protein>
    <submittedName>
        <fullName evidence="11">STAM-binding protein-like A</fullName>
    </submittedName>
</protein>
<reference evidence="14" key="2">
    <citation type="journal article" date="2020" name="PLoS Negl. Trop. Dis.">
        <title>High-quality nuclear genome for Sarcoptes scabiei-A critical resource for a neglected parasite.</title>
        <authorList>
            <person name="Korhonen P.K."/>
            <person name="Gasser R.B."/>
            <person name="Ma G."/>
            <person name="Wang T."/>
            <person name="Stroehlein A.J."/>
            <person name="Young N.D."/>
            <person name="Ang C.S."/>
            <person name="Fernando D.D."/>
            <person name="Lu H.C."/>
            <person name="Taylor S."/>
            <person name="Reynolds S.L."/>
            <person name="Mofiz E."/>
            <person name="Najaraj S.H."/>
            <person name="Gowda H."/>
            <person name="Madugundu A."/>
            <person name="Renuse S."/>
            <person name="Holt D."/>
            <person name="Pandey A."/>
            <person name="Papenfuss A.T."/>
            <person name="Fischer K."/>
        </authorList>
    </citation>
    <scope>NUCLEOTIDE SEQUENCE [LARGE SCALE GENOMIC DNA]</scope>
</reference>
<organism evidence="12 15">
    <name type="scientific">Sarcoptes scabiei</name>
    <name type="common">Itch mite</name>
    <name type="synonym">Acarus scabiei</name>
    <dbReference type="NCBI Taxonomy" id="52283"/>
    <lineage>
        <taxon>Eukaryota</taxon>
        <taxon>Metazoa</taxon>
        <taxon>Ecdysozoa</taxon>
        <taxon>Arthropoda</taxon>
        <taxon>Chelicerata</taxon>
        <taxon>Arachnida</taxon>
        <taxon>Acari</taxon>
        <taxon>Acariformes</taxon>
        <taxon>Sarcoptiformes</taxon>
        <taxon>Astigmata</taxon>
        <taxon>Psoroptidia</taxon>
        <taxon>Sarcoptoidea</taxon>
        <taxon>Sarcoptidae</taxon>
        <taxon>Sarcoptinae</taxon>
        <taxon>Sarcoptes</taxon>
    </lineage>
</organism>
<evidence type="ECO:0000256" key="1">
    <source>
        <dbReference type="ARBA" id="ARBA00001947"/>
    </source>
</evidence>
<dbReference type="Proteomes" id="UP000616769">
    <property type="component" value="Unassembled WGS sequence"/>
</dbReference>
<evidence type="ECO:0000256" key="8">
    <source>
        <dbReference type="ARBA" id="ARBA00023049"/>
    </source>
</evidence>
<dbReference type="EMBL" id="JXLN01005820">
    <property type="protein sequence ID" value="KPM03686.1"/>
    <property type="molecule type" value="Genomic_DNA"/>
</dbReference>
<evidence type="ECO:0000256" key="9">
    <source>
        <dbReference type="SAM" id="MobiDB-lite"/>
    </source>
</evidence>
<keyword evidence="7" id="KW-0862">Zinc</keyword>
<dbReference type="Pfam" id="PF01398">
    <property type="entry name" value="JAB"/>
    <property type="match status" value="1"/>
</dbReference>
<evidence type="ECO:0000259" key="10">
    <source>
        <dbReference type="PROSITE" id="PS50249"/>
    </source>
</evidence>
<reference evidence="13" key="4">
    <citation type="submission" date="2022-06" db="UniProtKB">
        <authorList>
            <consortium name="EnsemblMetazoa"/>
        </authorList>
    </citation>
    <scope>IDENTIFICATION</scope>
</reference>
<dbReference type="OrthoDB" id="3640at2759"/>
<accession>A0A131ZY01</accession>
<dbReference type="GO" id="GO:0061578">
    <property type="term" value="F:K63-linked deubiquitinase activity"/>
    <property type="evidence" value="ECO:0007669"/>
    <property type="project" value="InterPro"/>
</dbReference>
<dbReference type="PANTHER" id="PTHR12947">
    <property type="entry name" value="AMSH-LIKE PROTEASE"/>
    <property type="match status" value="1"/>
</dbReference>
<dbReference type="GO" id="GO:0005768">
    <property type="term" value="C:endosome"/>
    <property type="evidence" value="ECO:0007669"/>
    <property type="project" value="TreeGrafter"/>
</dbReference>
<dbReference type="CDD" id="cd08066">
    <property type="entry name" value="MPN_AMSH_like"/>
    <property type="match status" value="1"/>
</dbReference>
<name>A0A131ZY01_SARSC</name>
<proteinExistence type="inferred from homology"/>
<evidence type="ECO:0000313" key="12">
    <source>
        <dbReference type="EMBL" id="KPM03686.1"/>
    </source>
</evidence>
<dbReference type="SMART" id="SM00232">
    <property type="entry name" value="JAB_MPN"/>
    <property type="match status" value="1"/>
</dbReference>
<dbReference type="GO" id="GO:0016020">
    <property type="term" value="C:membrane"/>
    <property type="evidence" value="ECO:0007669"/>
    <property type="project" value="TreeGrafter"/>
</dbReference>
<evidence type="ECO:0000313" key="11">
    <source>
        <dbReference type="EMBL" id="KAF7488738.1"/>
    </source>
</evidence>
<dbReference type="SUPFAM" id="SSF102712">
    <property type="entry name" value="JAB1/MPN domain"/>
    <property type="match status" value="1"/>
</dbReference>
<dbReference type="InterPro" id="IPR015063">
    <property type="entry name" value="USP8_dimer"/>
</dbReference>
<evidence type="ECO:0000313" key="14">
    <source>
        <dbReference type="Proteomes" id="UP000070412"/>
    </source>
</evidence>
<keyword evidence="3" id="KW-0645">Protease</keyword>
<dbReference type="InterPro" id="IPR037518">
    <property type="entry name" value="MPN"/>
</dbReference>
<comment type="similarity">
    <text evidence="2">Belongs to the peptidase M67C family.</text>
</comment>
<dbReference type="Proteomes" id="UP000070412">
    <property type="component" value="Unassembled WGS sequence"/>
</dbReference>
<feature type="region of interest" description="Disordered" evidence="9">
    <location>
        <begin position="185"/>
        <end position="227"/>
    </location>
</feature>
<reference evidence="11" key="3">
    <citation type="submission" date="2020-01" db="EMBL/GenBank/DDBJ databases">
        <authorList>
            <person name="Korhonen P.K.K."/>
            <person name="Guangxu M.G."/>
            <person name="Wang T.W."/>
            <person name="Stroehlein A.J.S."/>
            <person name="Young N.D."/>
            <person name="Ang C.-S.A."/>
            <person name="Fernando D.W.F."/>
            <person name="Lu H.L."/>
            <person name="Taylor S.T."/>
            <person name="Ehtesham M.E.M."/>
            <person name="Najaraj S.H.N."/>
            <person name="Harsha G.H.G."/>
            <person name="Madugundu A.M."/>
            <person name="Renuse S.R."/>
            <person name="Holt D.H."/>
            <person name="Pandey A.P."/>
            <person name="Papenfuss A.P."/>
            <person name="Gasser R.B.G."/>
            <person name="Fischer K.F."/>
        </authorList>
    </citation>
    <scope>NUCLEOTIDE SEQUENCE</scope>
    <source>
        <strain evidence="11">SSS_KF_BRIS2020</strain>
    </source>
</reference>
<evidence type="ECO:0000256" key="3">
    <source>
        <dbReference type="ARBA" id="ARBA00022670"/>
    </source>
</evidence>
<gene>
    <name evidence="12" type="ORF">QR98_0021200</name>
    <name evidence="11" type="ORF">SSS_9159</name>
</gene>
<keyword evidence="8" id="KW-0482">Metalloprotease</keyword>
<feature type="compositionally biased region" description="Basic and acidic residues" evidence="9">
    <location>
        <begin position="185"/>
        <end position="194"/>
    </location>
</feature>
<keyword evidence="14" id="KW-1185">Reference proteome</keyword>
<dbReference type="GO" id="GO:0046872">
    <property type="term" value="F:metal ion binding"/>
    <property type="evidence" value="ECO:0007669"/>
    <property type="project" value="UniProtKB-KW"/>
</dbReference>
<evidence type="ECO:0000313" key="13">
    <source>
        <dbReference type="EnsemblMetazoa" id="KAF7488738.1"/>
    </source>
</evidence>
<dbReference type="GO" id="GO:0070536">
    <property type="term" value="P:protein K63-linked deubiquitination"/>
    <property type="evidence" value="ECO:0007669"/>
    <property type="project" value="InterPro"/>
</dbReference>
<dbReference type="AlphaFoldDB" id="A0A131ZY01"/>
<dbReference type="SUPFAM" id="SSF140856">
    <property type="entry name" value="USP8 N-terminal domain-like"/>
    <property type="match status" value="1"/>
</dbReference>
<evidence type="ECO:0000256" key="2">
    <source>
        <dbReference type="ARBA" id="ARBA00010981"/>
    </source>
</evidence>
<evidence type="ECO:0000256" key="6">
    <source>
        <dbReference type="ARBA" id="ARBA00022801"/>
    </source>
</evidence>
<dbReference type="EnsemblMetazoa" id="SSS_9159s_mrna">
    <property type="protein sequence ID" value="KAF7488738.1"/>
    <property type="gene ID" value="SSS_9159"/>
</dbReference>